<dbReference type="EMBL" id="CZAO01000012">
    <property type="protein sequence ID" value="CUP92301.1"/>
    <property type="molecule type" value="Genomic_DNA"/>
</dbReference>
<organism evidence="2 3">
    <name type="scientific">Bacteroides uniformis</name>
    <dbReference type="NCBI Taxonomy" id="820"/>
    <lineage>
        <taxon>Bacteria</taxon>
        <taxon>Pseudomonadati</taxon>
        <taxon>Bacteroidota</taxon>
        <taxon>Bacteroidia</taxon>
        <taxon>Bacteroidales</taxon>
        <taxon>Bacteroidaceae</taxon>
        <taxon>Bacteroides</taxon>
    </lineage>
</organism>
<dbReference type="InterPro" id="IPR018547">
    <property type="entry name" value="AbiEi_C"/>
</dbReference>
<evidence type="ECO:0000313" key="3">
    <source>
        <dbReference type="Proteomes" id="UP000095766"/>
    </source>
</evidence>
<dbReference type="Proteomes" id="UP000095766">
    <property type="component" value="Unassembled WGS sequence"/>
</dbReference>
<evidence type="ECO:0000313" key="2">
    <source>
        <dbReference type="EMBL" id="CUP92301.1"/>
    </source>
</evidence>
<dbReference type="AlphaFoldDB" id="A0A174S7G3"/>
<protein>
    <recommendedName>
        <fullName evidence="1">AbiEi antitoxin C-terminal domain-containing protein</fullName>
    </recommendedName>
</protein>
<evidence type="ECO:0000259" key="1">
    <source>
        <dbReference type="Pfam" id="PF09407"/>
    </source>
</evidence>
<dbReference type="RefSeq" id="WP_057253666.1">
    <property type="nucleotide sequence ID" value="NZ_CZAO01000012.1"/>
</dbReference>
<sequence length="271" mass="30967">MKQEDNYKIRNWVEDLPKRGIITFSIEEVYNLFPSISKRGIANALLRLATKGKILSVWKGFYVVIPIEYAHKGVVPPIVYINQLMEYLKRQYYIGLLDAASFYAAAHQRPQVFTVITGLPSVRASEKKGIKMKFIIKKNIPISFLIQKKTKSGYVLVSSPELTALDLILYEKEIGGINRAATVLNELAEELNFRDMAISIFNNTPIPVVQRLGYLLEKLDYSELADDLLRKTKEAGILFRKSPFKAGKDSEGCEYNAKWRIIINEEIEIDE</sequence>
<gene>
    <name evidence="2" type="ORF">ERS852510_02678</name>
</gene>
<accession>A0A174S7G3</accession>
<reference evidence="2 3" key="1">
    <citation type="submission" date="2015-09" db="EMBL/GenBank/DDBJ databases">
        <authorList>
            <consortium name="Pathogen Informatics"/>
        </authorList>
    </citation>
    <scope>NUCLEOTIDE SEQUENCE [LARGE SCALE GENOMIC DNA]</scope>
    <source>
        <strain evidence="2 3">2789STDY5834898</strain>
    </source>
</reference>
<proteinExistence type="predicted"/>
<name>A0A174S7G3_BACUN</name>
<dbReference type="Pfam" id="PF09407">
    <property type="entry name" value="AbiEi_1"/>
    <property type="match status" value="1"/>
</dbReference>
<feature type="domain" description="AbiEi antitoxin C-terminal" evidence="1">
    <location>
        <begin position="75"/>
        <end position="217"/>
    </location>
</feature>